<protein>
    <submittedName>
        <fullName evidence="1">Uncharacterized protein</fullName>
    </submittedName>
</protein>
<keyword evidence="2" id="KW-1185">Reference proteome</keyword>
<evidence type="ECO:0000313" key="2">
    <source>
        <dbReference type="Proteomes" id="UP000308267"/>
    </source>
</evidence>
<sequence>MTQCMASSIACPFSVCWIHFDSRRTTHPISGTAVNDLLGRLCLAAVIRVAAELYGNSKRARTLVFLESQSRSGQPTELSNGLDTIRLLVGLGACVTLAH</sequence>
<accession>A0A4S2M206</accession>
<dbReference type="AlphaFoldDB" id="A0A4S2M206"/>
<dbReference type="Proteomes" id="UP000308267">
    <property type="component" value="Unassembled WGS sequence"/>
</dbReference>
<organism evidence="1 2">
    <name type="scientific">Opisthorchis felineus</name>
    <dbReference type="NCBI Taxonomy" id="147828"/>
    <lineage>
        <taxon>Eukaryota</taxon>
        <taxon>Metazoa</taxon>
        <taxon>Spiralia</taxon>
        <taxon>Lophotrochozoa</taxon>
        <taxon>Platyhelminthes</taxon>
        <taxon>Trematoda</taxon>
        <taxon>Digenea</taxon>
        <taxon>Opisthorchiida</taxon>
        <taxon>Opisthorchiata</taxon>
        <taxon>Opisthorchiidae</taxon>
        <taxon>Opisthorchis</taxon>
    </lineage>
</organism>
<reference evidence="1 2" key="1">
    <citation type="journal article" date="2019" name="BMC Genomics">
        <title>New insights from Opisthorchis felineus genome: update on genomics of the epidemiologically important liver flukes.</title>
        <authorList>
            <person name="Ershov N.I."/>
            <person name="Mordvinov V.A."/>
            <person name="Prokhortchouk E.B."/>
            <person name="Pakharukova M.Y."/>
            <person name="Gunbin K.V."/>
            <person name="Ustyantsev K."/>
            <person name="Genaev M.A."/>
            <person name="Blinov A.G."/>
            <person name="Mazur A."/>
            <person name="Boulygina E."/>
            <person name="Tsygankova S."/>
            <person name="Khrameeva E."/>
            <person name="Chekanov N."/>
            <person name="Fan G."/>
            <person name="Xiao A."/>
            <person name="Zhang H."/>
            <person name="Xu X."/>
            <person name="Yang H."/>
            <person name="Solovyev V."/>
            <person name="Lee S.M."/>
            <person name="Liu X."/>
            <person name="Afonnikov D.A."/>
            <person name="Skryabin K.G."/>
        </authorList>
    </citation>
    <scope>NUCLEOTIDE SEQUENCE [LARGE SCALE GENOMIC DNA]</scope>
    <source>
        <strain evidence="1">AK-0245</strain>
        <tissue evidence="1">Whole organism</tissue>
    </source>
</reference>
<gene>
    <name evidence="1" type="ORF">CRM22_003292</name>
</gene>
<name>A0A4S2M206_OPIFE</name>
<proteinExistence type="predicted"/>
<dbReference type="EMBL" id="SJOL01005499">
    <property type="protein sequence ID" value="TGZ70271.1"/>
    <property type="molecule type" value="Genomic_DNA"/>
</dbReference>
<evidence type="ECO:0000313" key="1">
    <source>
        <dbReference type="EMBL" id="TGZ70271.1"/>
    </source>
</evidence>
<comment type="caution">
    <text evidence="1">The sequence shown here is derived from an EMBL/GenBank/DDBJ whole genome shotgun (WGS) entry which is preliminary data.</text>
</comment>